<evidence type="ECO:0000313" key="2">
    <source>
        <dbReference type="EMBL" id="MFL4470651.1"/>
    </source>
</evidence>
<dbReference type="Pfam" id="PF08386">
    <property type="entry name" value="Abhydrolase_4"/>
    <property type="match status" value="1"/>
</dbReference>
<gene>
    <name evidence="2" type="ORF">ACERZ8_12450</name>
</gene>
<dbReference type="SUPFAM" id="SSF53474">
    <property type="entry name" value="alpha/beta-Hydrolases"/>
    <property type="match status" value="1"/>
</dbReference>
<reference evidence="2 3" key="1">
    <citation type="submission" date="2024-08" db="EMBL/GenBank/DDBJ databases">
        <title>Tateyamaria sp. nov., isolated from marine algae.</title>
        <authorList>
            <person name="Choi B.J."/>
            <person name="Kim J.M."/>
            <person name="Lee J.K."/>
            <person name="Choi D.G."/>
            <person name="Bayburt H."/>
            <person name="Baek J.H."/>
            <person name="Han D.M."/>
            <person name="Jeon C.O."/>
        </authorList>
    </citation>
    <scope>NUCLEOTIDE SEQUENCE [LARGE SCALE GENOMIC DNA]</scope>
    <source>
        <strain evidence="2 3">KMU-156</strain>
    </source>
</reference>
<dbReference type="EMBL" id="JBHDIY010000002">
    <property type="protein sequence ID" value="MFL4470651.1"/>
    <property type="molecule type" value="Genomic_DNA"/>
</dbReference>
<keyword evidence="2" id="KW-0378">Hydrolase</keyword>
<accession>A0ABW8UXM2</accession>
<dbReference type="InterPro" id="IPR013595">
    <property type="entry name" value="Pept_S33_TAP-like_C"/>
</dbReference>
<dbReference type="GO" id="GO:0016787">
    <property type="term" value="F:hydrolase activity"/>
    <property type="evidence" value="ECO:0007669"/>
    <property type="project" value="UniProtKB-KW"/>
</dbReference>
<comment type="caution">
    <text evidence="2">The sequence shown here is derived from an EMBL/GenBank/DDBJ whole genome shotgun (WGS) entry which is preliminary data.</text>
</comment>
<sequence>MDLRPSLSRIACPVLVMGGALDPVTPPVCSHDIASAVGENAQLEMFEGCGHGAHRDDPDGAERVMRAFMGRVG</sequence>
<dbReference type="RefSeq" id="WP_407592498.1">
    <property type="nucleotide sequence ID" value="NZ_JBHDIY010000002.1"/>
</dbReference>
<feature type="domain" description="Peptidase S33 tripeptidyl aminopeptidase-like C-terminal" evidence="1">
    <location>
        <begin position="11"/>
        <end position="68"/>
    </location>
</feature>
<proteinExistence type="predicted"/>
<evidence type="ECO:0000259" key="1">
    <source>
        <dbReference type="Pfam" id="PF08386"/>
    </source>
</evidence>
<dbReference type="InterPro" id="IPR029058">
    <property type="entry name" value="AB_hydrolase_fold"/>
</dbReference>
<evidence type="ECO:0000313" key="3">
    <source>
        <dbReference type="Proteomes" id="UP001627408"/>
    </source>
</evidence>
<keyword evidence="3" id="KW-1185">Reference proteome</keyword>
<organism evidence="2 3">
    <name type="scientific">Tateyamaria armeniaca</name>
    <dbReference type="NCBI Taxonomy" id="2518930"/>
    <lineage>
        <taxon>Bacteria</taxon>
        <taxon>Pseudomonadati</taxon>
        <taxon>Pseudomonadota</taxon>
        <taxon>Alphaproteobacteria</taxon>
        <taxon>Rhodobacterales</taxon>
        <taxon>Roseobacteraceae</taxon>
        <taxon>Tateyamaria</taxon>
    </lineage>
</organism>
<dbReference type="Proteomes" id="UP001627408">
    <property type="component" value="Unassembled WGS sequence"/>
</dbReference>
<name>A0ABW8UXM2_9RHOB</name>
<protein>
    <submittedName>
        <fullName evidence="2">Alpha/beta fold hydrolase</fullName>
    </submittedName>
</protein>
<dbReference type="Gene3D" id="3.40.50.1820">
    <property type="entry name" value="alpha/beta hydrolase"/>
    <property type="match status" value="1"/>
</dbReference>